<dbReference type="Proteomes" id="UP000669179">
    <property type="component" value="Unassembled WGS sequence"/>
</dbReference>
<dbReference type="Gene3D" id="3.30.390.30">
    <property type="match status" value="1"/>
</dbReference>
<sequence length="451" mass="47677">MAEEVDVIVVGMGPGGEDAAGRLAAAGLAVVGVESRLVGGECPYFACVPTKMMVRGSDLLAEGRRVNGMAGTAQVTPDWSPVAARIRDEATDDWDDKAAVDRFTSKGGRFVRGRGRVTGPNEVTVGDQVFRARRGIVLNPGTDPVAPPIEGLAGTPFWTNREIVKVTEIPESLLVLGGGVVGAEMAQVFARFGAKVTVVEVADRILAVEEPESSALIAKTFERDGIAIRTGAKVSRVSHDGKAFTLHLEDGELSGERLLVAAGRRTDLKALGIGAAGLDESARTIEVDGNLRAGPGIWAIGDVTGKGAFTHMSMYQADIVVRDILDEEGSPANYRAVPRVTFTDPEIGSVGLTEAQAREQELPIRIGTTRLQDSTRGFIHKVDNEGFIKLIEHADWGTLVGATVAGPMGGEILGALAVAVHAEVPVKELREMIYAYPTFHRAIQSALADLG</sequence>
<dbReference type="FunFam" id="3.30.390.30:FF:000001">
    <property type="entry name" value="Dihydrolipoyl dehydrogenase"/>
    <property type="match status" value="1"/>
</dbReference>
<keyword evidence="2" id="KW-0285">Flavoprotein</keyword>
<evidence type="ECO:0000256" key="1">
    <source>
        <dbReference type="ARBA" id="ARBA00007532"/>
    </source>
</evidence>
<gene>
    <name evidence="9" type="ORF">J4573_07405</name>
</gene>
<dbReference type="GO" id="GO:0050660">
    <property type="term" value="F:flavin adenine dinucleotide binding"/>
    <property type="evidence" value="ECO:0007669"/>
    <property type="project" value="TreeGrafter"/>
</dbReference>
<evidence type="ECO:0000256" key="5">
    <source>
        <dbReference type="PIRSR" id="PIRSR000350-3"/>
    </source>
</evidence>
<keyword evidence="4" id="KW-0560">Oxidoreductase</keyword>
<feature type="binding site" evidence="5">
    <location>
        <position position="115"/>
    </location>
    <ligand>
        <name>FAD</name>
        <dbReference type="ChEBI" id="CHEBI:57692"/>
    </ligand>
</feature>
<dbReference type="InterPro" id="IPR001100">
    <property type="entry name" value="Pyr_nuc-diS_OxRdtase"/>
</dbReference>
<dbReference type="SUPFAM" id="SSF51905">
    <property type="entry name" value="FAD/NAD(P)-binding domain"/>
    <property type="match status" value="1"/>
</dbReference>
<feature type="binding site" evidence="5">
    <location>
        <position position="302"/>
    </location>
    <ligand>
        <name>FAD</name>
        <dbReference type="ChEBI" id="CHEBI:57692"/>
    </ligand>
</feature>
<comment type="caution">
    <text evidence="9">The sequence shown here is derived from an EMBL/GenBank/DDBJ whole genome shotgun (WGS) entry which is preliminary data.</text>
</comment>
<keyword evidence="5" id="KW-0547">Nucleotide-binding</keyword>
<feature type="binding site" evidence="5">
    <location>
        <position position="51"/>
    </location>
    <ligand>
        <name>FAD</name>
        <dbReference type="ChEBI" id="CHEBI:57692"/>
    </ligand>
</feature>
<proteinExistence type="inferred from homology"/>
<evidence type="ECO:0000256" key="6">
    <source>
        <dbReference type="PIRSR" id="PIRSR000350-4"/>
    </source>
</evidence>
<accession>A0A939P7Y9</accession>
<dbReference type="Pfam" id="PF07992">
    <property type="entry name" value="Pyr_redox_2"/>
    <property type="match status" value="1"/>
</dbReference>
<keyword evidence="3 5" id="KW-0274">FAD</keyword>
<comment type="similarity">
    <text evidence="1">Belongs to the class-I pyridine nucleotide-disulfide oxidoreductase family.</text>
</comment>
<dbReference type="AlphaFoldDB" id="A0A939P7Y9"/>
<dbReference type="InterPro" id="IPR004099">
    <property type="entry name" value="Pyr_nucl-diS_OxRdtase_dimer"/>
</dbReference>
<dbReference type="SUPFAM" id="SSF55424">
    <property type="entry name" value="FAD/NAD-linked reductases, dimerisation (C-terminal) domain"/>
    <property type="match status" value="1"/>
</dbReference>
<feature type="binding site" evidence="5">
    <location>
        <position position="263"/>
    </location>
    <ligand>
        <name>NAD(+)</name>
        <dbReference type="ChEBI" id="CHEBI:57540"/>
    </ligand>
</feature>
<evidence type="ECO:0000256" key="3">
    <source>
        <dbReference type="ARBA" id="ARBA00022827"/>
    </source>
</evidence>
<dbReference type="RefSeq" id="WP_208254535.1">
    <property type="nucleotide sequence ID" value="NZ_JAGEOJ010000003.1"/>
</dbReference>
<keyword evidence="5" id="KW-0520">NAD</keyword>
<evidence type="ECO:0000259" key="8">
    <source>
        <dbReference type="Pfam" id="PF07992"/>
    </source>
</evidence>
<reference evidence="9" key="1">
    <citation type="submission" date="2021-03" db="EMBL/GenBank/DDBJ databases">
        <authorList>
            <person name="Kanchanasin P."/>
            <person name="Saeng-In P."/>
            <person name="Phongsopitanun W."/>
            <person name="Yuki M."/>
            <person name="Kudo T."/>
            <person name="Ohkuma M."/>
            <person name="Tanasupawat S."/>
        </authorList>
    </citation>
    <scope>NUCLEOTIDE SEQUENCE</scope>
    <source>
        <strain evidence="9">GKU 128</strain>
    </source>
</reference>
<feature type="disulfide bond" description="Redox-active" evidence="6">
    <location>
        <begin position="42"/>
        <end position="47"/>
    </location>
</feature>
<dbReference type="PRINTS" id="PR00368">
    <property type="entry name" value="FADPNR"/>
</dbReference>
<name>A0A939P7Y9_9ACTN</name>
<dbReference type="Pfam" id="PF02852">
    <property type="entry name" value="Pyr_redox_dim"/>
    <property type="match status" value="1"/>
</dbReference>
<feature type="binding site" evidence="5">
    <location>
        <position position="200"/>
    </location>
    <ligand>
        <name>NAD(+)</name>
        <dbReference type="ChEBI" id="CHEBI:57540"/>
    </ligand>
</feature>
<evidence type="ECO:0000256" key="4">
    <source>
        <dbReference type="ARBA" id="ARBA00023002"/>
    </source>
</evidence>
<dbReference type="PANTHER" id="PTHR43014">
    <property type="entry name" value="MERCURIC REDUCTASE"/>
    <property type="match status" value="1"/>
</dbReference>
<dbReference type="PRINTS" id="PR00411">
    <property type="entry name" value="PNDRDTASEI"/>
</dbReference>
<dbReference type="InterPro" id="IPR036188">
    <property type="entry name" value="FAD/NAD-bd_sf"/>
</dbReference>
<organism evidence="9 10">
    <name type="scientific">Actinomadura barringtoniae</name>
    <dbReference type="NCBI Taxonomy" id="1427535"/>
    <lineage>
        <taxon>Bacteria</taxon>
        <taxon>Bacillati</taxon>
        <taxon>Actinomycetota</taxon>
        <taxon>Actinomycetes</taxon>
        <taxon>Streptosporangiales</taxon>
        <taxon>Thermomonosporaceae</taxon>
        <taxon>Actinomadura</taxon>
    </lineage>
</organism>
<protein>
    <submittedName>
        <fullName evidence="9">FAD-dependent oxidoreductase</fullName>
    </submittedName>
</protein>
<dbReference type="PIRSF" id="PIRSF000350">
    <property type="entry name" value="Mercury_reductase_MerA"/>
    <property type="match status" value="1"/>
</dbReference>
<dbReference type="InterPro" id="IPR023753">
    <property type="entry name" value="FAD/NAD-binding_dom"/>
</dbReference>
<evidence type="ECO:0000256" key="2">
    <source>
        <dbReference type="ARBA" id="ARBA00022630"/>
    </source>
</evidence>
<evidence type="ECO:0000313" key="9">
    <source>
        <dbReference type="EMBL" id="MBO2446912.1"/>
    </source>
</evidence>
<feature type="domain" description="FAD/NAD(P)-binding" evidence="8">
    <location>
        <begin position="6"/>
        <end position="317"/>
    </location>
</feature>
<feature type="domain" description="Pyridine nucleotide-disulphide oxidoreductase dimerisation" evidence="7">
    <location>
        <begin position="337"/>
        <end position="446"/>
    </location>
</feature>
<feature type="binding site" evidence="5">
    <location>
        <begin position="177"/>
        <end position="184"/>
    </location>
    <ligand>
        <name>NAD(+)</name>
        <dbReference type="ChEBI" id="CHEBI:57540"/>
    </ligand>
</feature>
<comment type="cofactor">
    <cofactor evidence="5">
        <name>FAD</name>
        <dbReference type="ChEBI" id="CHEBI:57692"/>
    </cofactor>
    <text evidence="5">Binds 1 FAD per subunit.</text>
</comment>
<evidence type="ECO:0000313" key="10">
    <source>
        <dbReference type="Proteomes" id="UP000669179"/>
    </source>
</evidence>
<dbReference type="Gene3D" id="3.50.50.60">
    <property type="entry name" value="FAD/NAD(P)-binding domain"/>
    <property type="match status" value="2"/>
</dbReference>
<dbReference type="InterPro" id="IPR016156">
    <property type="entry name" value="FAD/NAD-linked_Rdtase_dimer_sf"/>
</dbReference>
<dbReference type="GO" id="GO:0003955">
    <property type="term" value="F:NAD(P)H dehydrogenase (quinone) activity"/>
    <property type="evidence" value="ECO:0007669"/>
    <property type="project" value="TreeGrafter"/>
</dbReference>
<dbReference type="EMBL" id="JAGEOJ010000003">
    <property type="protein sequence ID" value="MBO2446912.1"/>
    <property type="molecule type" value="Genomic_DNA"/>
</dbReference>
<evidence type="ECO:0000259" key="7">
    <source>
        <dbReference type="Pfam" id="PF02852"/>
    </source>
</evidence>
<keyword evidence="10" id="KW-1185">Reference proteome</keyword>
<dbReference type="PANTHER" id="PTHR43014:SF2">
    <property type="entry name" value="MERCURIC REDUCTASE"/>
    <property type="match status" value="1"/>
</dbReference>